<gene>
    <name evidence="3" type="ORF">CKO45_16435</name>
</gene>
<protein>
    <submittedName>
        <fullName evidence="3">ABC transporter substrate-binding protein</fullName>
    </submittedName>
</protein>
<dbReference type="PANTHER" id="PTHR43649:SF30">
    <property type="entry name" value="ABC TRANSPORTER SUBSTRATE-BINDING PROTEIN"/>
    <property type="match status" value="1"/>
</dbReference>
<dbReference type="Pfam" id="PF13416">
    <property type="entry name" value="SBP_bac_8"/>
    <property type="match status" value="1"/>
</dbReference>
<reference evidence="3 4" key="1">
    <citation type="journal article" date="2020" name="Microorganisms">
        <title>Osmotic Adaptation and Compatible Solute Biosynthesis of Phototrophic Bacteria as Revealed from Genome Analyses.</title>
        <authorList>
            <person name="Imhoff J.F."/>
            <person name="Rahn T."/>
            <person name="Kunzel S."/>
            <person name="Keller A."/>
            <person name="Neulinger S.C."/>
        </authorList>
    </citation>
    <scope>NUCLEOTIDE SEQUENCE [LARGE SCALE GENOMIC DNA]</scope>
    <source>
        <strain evidence="3 4">DSM 15382</strain>
    </source>
</reference>
<name>A0ABS1CZ57_9PROT</name>
<dbReference type="InterPro" id="IPR050490">
    <property type="entry name" value="Bact_solute-bd_prot1"/>
</dbReference>
<dbReference type="Gene3D" id="3.40.190.10">
    <property type="entry name" value="Periplasmic binding protein-like II"/>
    <property type="match status" value="1"/>
</dbReference>
<evidence type="ECO:0000313" key="4">
    <source>
        <dbReference type="Proteomes" id="UP000697995"/>
    </source>
</evidence>
<dbReference type="PANTHER" id="PTHR43649">
    <property type="entry name" value="ARABINOSE-BINDING PROTEIN-RELATED"/>
    <property type="match status" value="1"/>
</dbReference>
<dbReference type="InterPro" id="IPR006059">
    <property type="entry name" value="SBP"/>
</dbReference>
<evidence type="ECO:0000256" key="1">
    <source>
        <dbReference type="ARBA" id="ARBA00004418"/>
    </source>
</evidence>
<comment type="similarity">
    <text evidence="2">Belongs to the bacterial solute-binding protein 1 family.</text>
</comment>
<comment type="subcellular location">
    <subcellularLocation>
        <location evidence="1">Periplasm</location>
    </subcellularLocation>
</comment>
<dbReference type="InterPro" id="IPR006311">
    <property type="entry name" value="TAT_signal"/>
</dbReference>
<keyword evidence="4" id="KW-1185">Reference proteome</keyword>
<dbReference type="PROSITE" id="PS51318">
    <property type="entry name" value="TAT"/>
    <property type="match status" value="1"/>
</dbReference>
<dbReference type="RefSeq" id="WP_133219674.1">
    <property type="nucleotide sequence ID" value="NZ_NRSG01000126.1"/>
</dbReference>
<proteinExistence type="inferred from homology"/>
<evidence type="ECO:0000256" key="2">
    <source>
        <dbReference type="ARBA" id="ARBA00008520"/>
    </source>
</evidence>
<dbReference type="SUPFAM" id="SSF53850">
    <property type="entry name" value="Periplasmic binding protein-like II"/>
    <property type="match status" value="1"/>
</dbReference>
<comment type="caution">
    <text evidence="3">The sequence shown here is derived from an EMBL/GenBank/DDBJ whole genome shotgun (WGS) entry which is preliminary data.</text>
</comment>
<evidence type="ECO:0000313" key="3">
    <source>
        <dbReference type="EMBL" id="MBK1659820.1"/>
    </source>
</evidence>
<organism evidence="3 4">
    <name type="scientific">Paracraurococcus ruber</name>
    <dbReference type="NCBI Taxonomy" id="77675"/>
    <lineage>
        <taxon>Bacteria</taxon>
        <taxon>Pseudomonadati</taxon>
        <taxon>Pseudomonadota</taxon>
        <taxon>Alphaproteobacteria</taxon>
        <taxon>Acetobacterales</taxon>
        <taxon>Roseomonadaceae</taxon>
        <taxon>Paracraurococcus</taxon>
    </lineage>
</organism>
<dbReference type="Proteomes" id="UP000697995">
    <property type="component" value="Unassembled WGS sequence"/>
</dbReference>
<accession>A0ABS1CZ57</accession>
<dbReference type="EMBL" id="NRSG01000126">
    <property type="protein sequence ID" value="MBK1659820.1"/>
    <property type="molecule type" value="Genomic_DNA"/>
</dbReference>
<sequence length="452" mass="49032">MAENGVTRRGVMRSGAGVVAAGTLAAPMVHAQGTGGTIRVAFWDHWVPGGNDALKQLSAKWGEQNRVNVQLDFINTTGNQLQLTAAAQAQSRQGHDAISLTPWDVGAYADQLEPVDDVIQRLVAKYGPINPIAEYLGKHGGKWRGVPATSGTQAKPACVRLDLLEQHAGIDVRAMWPAENKRGPNADQWTWDTFLKAAEACHKAGVPFGLPMGQFSDAVDWIGALFLSYGAQITDDKGNPTIRGNANLRQAVDYAVRLSKFLPGDVWAWDDASNNRALISGRSALVFNPPSAWAVAKRDAPQVAEKCWTVPMPAGPAGRFLAYLPYTTGIWAFGRNKNAAKQLLEFLGQRDSAELTTNTSGGYDIPPFASMADFKIWETQNPPTGTIFNYPLKDHHQAKYAVAYSPAPPELASQMYIQALNTKVIARVAQGGESLDSALGWLEREINNMRRG</sequence>